<gene>
    <name evidence="1" type="primary">90</name>
    <name evidence="1" type="ORF">SEA_MAGPIE_90</name>
</gene>
<evidence type="ECO:0000313" key="2">
    <source>
        <dbReference type="Proteomes" id="UP000327405"/>
    </source>
</evidence>
<proteinExistence type="predicted"/>
<dbReference type="Proteomes" id="UP000327405">
    <property type="component" value="Genome"/>
</dbReference>
<dbReference type="EMBL" id="MN234171">
    <property type="protein sequence ID" value="QFG09026.1"/>
    <property type="molecule type" value="Genomic_DNA"/>
</dbReference>
<accession>A0A5J6TE38</accession>
<organism evidence="1 2">
    <name type="scientific">Mycobacterium phage Magpie</name>
    <dbReference type="NCBI Taxonomy" id="2599869"/>
    <lineage>
        <taxon>Viruses</taxon>
        <taxon>Duplodnaviria</taxon>
        <taxon>Heunggongvirae</taxon>
        <taxon>Uroviricota</taxon>
        <taxon>Caudoviricetes</taxon>
        <taxon>Bclasvirinae</taxon>
        <taxon>Coopervirus</taxon>
        <taxon>Coopervirus bane1</taxon>
    </lineage>
</organism>
<evidence type="ECO:0000313" key="1">
    <source>
        <dbReference type="EMBL" id="QFG09026.1"/>
    </source>
</evidence>
<reference evidence="1 2" key="1">
    <citation type="submission" date="2019-07" db="EMBL/GenBank/DDBJ databases">
        <authorList>
            <person name="Slobasky M."/>
            <person name="Andre W."/>
            <person name="Castro A."/>
            <person name="Cintron J."/>
            <person name="Cintron J."/>
            <person name="Elliott S."/>
            <person name="Harel H."/>
            <person name="Hasan D."/>
            <person name="Page A."/>
            <person name="Santana M."/>
            <person name="Stevens T."/>
            <person name="Vilcin V."/>
            <person name="Whitaker K."/>
            <person name="Widmer J."/>
            <person name="Yelvington M."/>
            <person name="Wiersma-Koch H."/>
            <person name="Douthitt C."/>
            <person name="D'Elia T."/>
            <person name="Garlena R.A."/>
            <person name="Russell D.A."/>
            <person name="Pope W.H."/>
            <person name="Jacobs-Sera D."/>
            <person name="Hatfull G.F."/>
        </authorList>
    </citation>
    <scope>NUCLEOTIDE SEQUENCE [LARGE SCALE GENOMIC DNA]</scope>
</reference>
<name>A0A5J6TE38_9CAUD</name>
<sequence length="158" mass="18010">MRFHVEHAVWCPSCGWFGRKARRRNRAADAAGHMRWAAQIAREIRQERRDKVFRETDGGLFARMVELGPDPVPWEALLAPPASDQGWNIGIEAQWPTEIRIPARVTTLHTHNPDQPCGGEATGCRSYQGHEQIITVLPDPTPDEQRRTWFNLPEGGPW</sequence>
<protein>
    <submittedName>
        <fullName evidence="1">Uncharacterized protein</fullName>
    </submittedName>
</protein>